<dbReference type="GO" id="GO:0006935">
    <property type="term" value="P:chemotaxis"/>
    <property type="evidence" value="ECO:0007669"/>
    <property type="project" value="InterPro"/>
</dbReference>
<evidence type="ECO:0000313" key="9">
    <source>
        <dbReference type="EMBL" id="ODC05046.1"/>
    </source>
</evidence>
<dbReference type="SMART" id="SM00283">
    <property type="entry name" value="MA"/>
    <property type="match status" value="1"/>
</dbReference>
<dbReference type="Pfam" id="PF00015">
    <property type="entry name" value="MCPsignal"/>
    <property type="match status" value="1"/>
</dbReference>
<dbReference type="InterPro" id="IPR004089">
    <property type="entry name" value="MCPsignal_dom"/>
</dbReference>
<dbReference type="InterPro" id="IPR024478">
    <property type="entry name" value="HlyB_4HB_MCP"/>
</dbReference>
<dbReference type="GO" id="GO:0005886">
    <property type="term" value="C:plasma membrane"/>
    <property type="evidence" value="ECO:0007669"/>
    <property type="project" value="UniProtKB-SubCell"/>
</dbReference>
<keyword evidence="2" id="KW-0997">Cell inner membrane</keyword>
<dbReference type="PROSITE" id="PS50111">
    <property type="entry name" value="CHEMOTAXIS_TRANSDUC_2"/>
    <property type="match status" value="1"/>
</dbReference>
<dbReference type="AlphaFoldDB" id="A0A1E2VDZ3"/>
<dbReference type="EMBL" id="MDTQ01000001">
    <property type="protein sequence ID" value="ODC05046.1"/>
    <property type="molecule type" value="Genomic_DNA"/>
</dbReference>
<feature type="domain" description="T-SNARE coiled-coil homology" evidence="8">
    <location>
        <begin position="459"/>
        <end position="521"/>
    </location>
</feature>
<name>A0A1E2VDZ3_9GAMM</name>
<dbReference type="PANTHER" id="PTHR32089:SF112">
    <property type="entry name" value="LYSOZYME-LIKE PROTEIN-RELATED"/>
    <property type="match status" value="1"/>
</dbReference>
<protein>
    <submittedName>
        <fullName evidence="9">Chemotaxis protein</fullName>
    </submittedName>
</protein>
<comment type="caution">
    <text evidence="9">The sequence shown here is derived from an EMBL/GenBank/DDBJ whole genome shotgun (WGS) entry which is preliminary data.</text>
</comment>
<evidence type="ECO:0000256" key="4">
    <source>
        <dbReference type="ARBA" id="ARBA00029447"/>
    </source>
</evidence>
<reference evidence="9 10" key="1">
    <citation type="submission" date="2016-08" db="EMBL/GenBank/DDBJ databases">
        <authorList>
            <person name="Seilhamer J.J."/>
        </authorList>
    </citation>
    <scope>NUCLEOTIDE SEQUENCE [LARGE SCALE GENOMIC DNA]</scope>
    <source>
        <strain evidence="9 10">PH27A</strain>
    </source>
</reference>
<evidence type="ECO:0000256" key="1">
    <source>
        <dbReference type="ARBA" id="ARBA00004429"/>
    </source>
</evidence>
<evidence type="ECO:0000259" key="7">
    <source>
        <dbReference type="PROSITE" id="PS50111"/>
    </source>
</evidence>
<evidence type="ECO:0000313" key="10">
    <source>
        <dbReference type="Proteomes" id="UP000094291"/>
    </source>
</evidence>
<keyword evidence="6" id="KW-1133">Transmembrane helix</keyword>
<dbReference type="GO" id="GO:0007165">
    <property type="term" value="P:signal transduction"/>
    <property type="evidence" value="ECO:0007669"/>
    <property type="project" value="UniProtKB-KW"/>
</dbReference>
<feature type="domain" description="Methyl-accepting transducer" evidence="7">
    <location>
        <begin position="272"/>
        <end position="508"/>
    </location>
</feature>
<keyword evidence="2" id="KW-1003">Cell membrane</keyword>
<gene>
    <name evidence="9" type="ORF">BFW38_17430</name>
</gene>
<feature type="transmembrane region" description="Helical" evidence="6">
    <location>
        <begin position="12"/>
        <end position="31"/>
    </location>
</feature>
<proteinExistence type="inferred from homology"/>
<evidence type="ECO:0000256" key="2">
    <source>
        <dbReference type="ARBA" id="ARBA00022519"/>
    </source>
</evidence>
<keyword evidence="6" id="KW-0472">Membrane</keyword>
<feature type="transmembrane region" description="Helical" evidence="6">
    <location>
        <begin position="193"/>
        <end position="216"/>
    </location>
</feature>
<dbReference type="GO" id="GO:0004888">
    <property type="term" value="F:transmembrane signaling receptor activity"/>
    <property type="evidence" value="ECO:0007669"/>
    <property type="project" value="InterPro"/>
</dbReference>
<keyword evidence="10" id="KW-1185">Reference proteome</keyword>
<dbReference type="CDD" id="cd11386">
    <property type="entry name" value="MCP_signal"/>
    <property type="match status" value="1"/>
</dbReference>
<comment type="subcellular location">
    <subcellularLocation>
        <location evidence="1">Cell inner membrane</location>
        <topology evidence="1">Multi-pass membrane protein</topology>
    </subcellularLocation>
</comment>
<dbReference type="PRINTS" id="PR00260">
    <property type="entry name" value="CHEMTRNSDUCR"/>
</dbReference>
<keyword evidence="6" id="KW-0812">Transmembrane</keyword>
<dbReference type="Proteomes" id="UP000094291">
    <property type="component" value="Unassembled WGS sequence"/>
</dbReference>
<evidence type="ECO:0000256" key="6">
    <source>
        <dbReference type="SAM" id="Phobius"/>
    </source>
</evidence>
<sequence>MSRKLTLAQRLALGFSLVLGLMVIIALIGVFRVNYIERTLSEVEDQATQKQRYAINFRGSVHDRAIAIRDAVLVNRDQEFQRHLQNIERLKAYYQDNAVPMDQMVAANSDVQEQRLLASIQEIRTQALSLTDELVHLRQSGQHEKARVLLLQHTAPAYRTWLNRINAFIDYQEQAIRQDVAAVRDVAGGFQSLIIGLTAVAIVLAALVAWRIIYYIRSTLGGEPDQVAGIIQELAQGNLCQEIQTPYPDSVMGTLIQTLRQLRGIIQEVRQVGDAVTASSHELSTTATHNQEQSRVQTDQSEQMAAAVNEMAQTVSEVALHAANAAEATHSADQQVDQGNQVTLQTADSIGRLAETLESGAKAIQQLSTNSQDIERIIQVINEIADQTNLLALNAAIEAARAGEHGRGFAVVADEVRSLAARTQESTREIQSMIEQLQEGAEQAVSVVQQSRTLAQETVAETQQSIQALTLIREEVSAINDMNTQIATASEQQSTVAEEVNQNILSIHDAIRVTSAGTEQVASASRSLAGLAQQLTEQVAFFRLS</sequence>
<dbReference type="STRING" id="197479.BFW38_17430"/>
<evidence type="ECO:0000256" key="5">
    <source>
        <dbReference type="PROSITE-ProRule" id="PRU00284"/>
    </source>
</evidence>
<dbReference type="InterPro" id="IPR004090">
    <property type="entry name" value="Chemotax_Me-accpt_rcpt"/>
</dbReference>
<dbReference type="InterPro" id="IPR047347">
    <property type="entry name" value="YvaQ-like_sensor"/>
</dbReference>
<evidence type="ECO:0000259" key="8">
    <source>
        <dbReference type="PROSITE" id="PS50192"/>
    </source>
</evidence>
<dbReference type="InterPro" id="IPR000727">
    <property type="entry name" value="T_SNARE_dom"/>
</dbReference>
<accession>A0A1E2VDZ3</accession>
<dbReference type="Gene3D" id="1.10.287.950">
    <property type="entry name" value="Methyl-accepting chemotaxis protein"/>
    <property type="match status" value="1"/>
</dbReference>
<dbReference type="RefSeq" id="WP_069000068.1">
    <property type="nucleotide sequence ID" value="NZ_MDTQ01000001.1"/>
</dbReference>
<dbReference type="SUPFAM" id="SSF58104">
    <property type="entry name" value="Methyl-accepting chemotaxis protein (MCP) signaling domain"/>
    <property type="match status" value="1"/>
</dbReference>
<dbReference type="OrthoDB" id="2489132at2"/>
<keyword evidence="3 5" id="KW-0807">Transducer</keyword>
<dbReference type="Pfam" id="PF12729">
    <property type="entry name" value="4HB_MCP_1"/>
    <property type="match status" value="1"/>
</dbReference>
<dbReference type="PROSITE" id="PS50192">
    <property type="entry name" value="T_SNARE"/>
    <property type="match status" value="1"/>
</dbReference>
<comment type="similarity">
    <text evidence="4">Belongs to the methyl-accepting chemotaxis (MCP) protein family.</text>
</comment>
<dbReference type="PANTHER" id="PTHR32089">
    <property type="entry name" value="METHYL-ACCEPTING CHEMOTAXIS PROTEIN MCPB"/>
    <property type="match status" value="1"/>
</dbReference>
<organism evidence="9 10">
    <name type="scientific">Terasakiispira papahanaumokuakeensis</name>
    <dbReference type="NCBI Taxonomy" id="197479"/>
    <lineage>
        <taxon>Bacteria</taxon>
        <taxon>Pseudomonadati</taxon>
        <taxon>Pseudomonadota</taxon>
        <taxon>Gammaproteobacteria</taxon>
        <taxon>Oceanospirillales</taxon>
        <taxon>Terasakiispira</taxon>
    </lineage>
</organism>
<dbReference type="CDD" id="cd19411">
    <property type="entry name" value="MCP2201-like_sensor"/>
    <property type="match status" value="1"/>
</dbReference>
<evidence type="ECO:0000256" key="3">
    <source>
        <dbReference type="ARBA" id="ARBA00023224"/>
    </source>
</evidence>
<dbReference type="FunFam" id="1.10.287.950:FF:000001">
    <property type="entry name" value="Methyl-accepting chemotaxis sensory transducer"/>
    <property type="match status" value="1"/>
</dbReference>